<dbReference type="SUPFAM" id="SSF50729">
    <property type="entry name" value="PH domain-like"/>
    <property type="match status" value="1"/>
</dbReference>
<dbReference type="HOGENOM" id="CLU_137895_0_0_0"/>
<dbReference type="Pfam" id="PF08000">
    <property type="entry name" value="bPH_1"/>
    <property type="match status" value="1"/>
</dbReference>
<dbReference type="InterPro" id="IPR037063">
    <property type="entry name" value="PHb_sf"/>
</dbReference>
<feature type="domain" description="Bacterial Pleckstrin homology" evidence="1">
    <location>
        <begin position="14"/>
        <end position="122"/>
    </location>
</feature>
<dbReference type="eggNOG" id="ENOG5030WKX">
    <property type="taxonomic scope" value="Bacteria"/>
</dbReference>
<name>U7V2N6_9FUSO</name>
<comment type="caution">
    <text evidence="2">The sequence shown here is derived from an EMBL/GenBank/DDBJ whole genome shotgun (WGS) entry which is preliminary data.</text>
</comment>
<dbReference type="InterPro" id="IPR012544">
    <property type="entry name" value="PHb"/>
</dbReference>
<organism evidence="2 3">
    <name type="scientific">Cetobacterium somerae ATCC BAA-474</name>
    <dbReference type="NCBI Taxonomy" id="1319815"/>
    <lineage>
        <taxon>Bacteria</taxon>
        <taxon>Fusobacteriati</taxon>
        <taxon>Fusobacteriota</taxon>
        <taxon>Fusobacteriia</taxon>
        <taxon>Fusobacteriales</taxon>
        <taxon>Fusobacteriaceae</taxon>
        <taxon>Cetobacterium</taxon>
    </lineage>
</organism>
<dbReference type="Gene3D" id="2.30.29.50">
    <property type="entry name" value="Bacterial Pleckstrin homology domain"/>
    <property type="match status" value="1"/>
</dbReference>
<dbReference type="CDD" id="cd13225">
    <property type="entry name" value="PH-like_bacteria"/>
    <property type="match status" value="1"/>
</dbReference>
<reference evidence="2 3" key="1">
    <citation type="submission" date="2013-08" db="EMBL/GenBank/DDBJ databases">
        <authorList>
            <person name="Weinstock G."/>
            <person name="Sodergren E."/>
            <person name="Wylie T."/>
            <person name="Fulton L."/>
            <person name="Fulton R."/>
            <person name="Fronick C."/>
            <person name="O'Laughlin M."/>
            <person name="Godfrey J."/>
            <person name="Miner T."/>
            <person name="Herter B."/>
            <person name="Appelbaum E."/>
            <person name="Cordes M."/>
            <person name="Lek S."/>
            <person name="Wollam A."/>
            <person name="Pepin K.H."/>
            <person name="Palsikar V.B."/>
            <person name="Mitreva M."/>
            <person name="Wilson R.K."/>
        </authorList>
    </citation>
    <scope>NUCLEOTIDE SEQUENCE [LARGE SCALE GENOMIC DNA]</scope>
    <source>
        <strain evidence="2 3">ATCC BAA-474</strain>
    </source>
</reference>
<dbReference type="EMBL" id="AXZF01000160">
    <property type="protein sequence ID" value="ERT65776.1"/>
    <property type="molecule type" value="Genomic_DNA"/>
</dbReference>
<dbReference type="RefSeq" id="WP_023052277.1">
    <property type="nucleotide sequence ID" value="NZ_CP173070.2"/>
</dbReference>
<dbReference type="AlphaFoldDB" id="U7V2N6"/>
<dbReference type="PANTHER" id="PTHR35796">
    <property type="entry name" value="HYPOTHETICAL CYTOSOLIC PROTEIN"/>
    <property type="match status" value="1"/>
</dbReference>
<evidence type="ECO:0000313" key="2">
    <source>
        <dbReference type="EMBL" id="ERT65776.1"/>
    </source>
</evidence>
<evidence type="ECO:0000313" key="3">
    <source>
        <dbReference type="Proteomes" id="UP000017081"/>
    </source>
</evidence>
<evidence type="ECO:0000259" key="1">
    <source>
        <dbReference type="Pfam" id="PF08000"/>
    </source>
</evidence>
<protein>
    <recommendedName>
        <fullName evidence="1">Bacterial Pleckstrin homology domain-containing protein</fullName>
    </recommendedName>
</protein>
<gene>
    <name evidence="2" type="ORF">HMPREF0202_02749</name>
</gene>
<dbReference type="PANTHER" id="PTHR35796:SF3">
    <property type="entry name" value="BHLH DOMAIN-CONTAINING PROTEIN"/>
    <property type="match status" value="1"/>
</dbReference>
<sequence length="125" mass="14155">MSLDTKNISILLHEKVDPKKGAEKFEEMLLETEAVELAYMAVRDRILFTNKRLIIINVQGLTGKKIDFHTIPYDKINSFAIETSGTFDLDAELKVWVSGLAGVEIKFLKGIDIKEIGKFLTKKII</sequence>
<dbReference type="Proteomes" id="UP000017081">
    <property type="component" value="Unassembled WGS sequence"/>
</dbReference>
<accession>U7V2N6</accession>
<keyword evidence="3" id="KW-1185">Reference proteome</keyword>
<dbReference type="STRING" id="1319815.HMPREF0202_02749"/>
<proteinExistence type="predicted"/>